<proteinExistence type="predicted"/>
<dbReference type="InterPro" id="IPR040122">
    <property type="entry name" value="Importin_beta"/>
</dbReference>
<keyword evidence="4" id="KW-0677">Repeat</keyword>
<evidence type="ECO:0000313" key="8">
    <source>
        <dbReference type="Proteomes" id="UP001174909"/>
    </source>
</evidence>
<organism evidence="7 8">
    <name type="scientific">Geodia barretti</name>
    <name type="common">Barrett's horny sponge</name>
    <dbReference type="NCBI Taxonomy" id="519541"/>
    <lineage>
        <taxon>Eukaryota</taxon>
        <taxon>Metazoa</taxon>
        <taxon>Porifera</taxon>
        <taxon>Demospongiae</taxon>
        <taxon>Heteroscleromorpha</taxon>
        <taxon>Tetractinellida</taxon>
        <taxon>Astrophorina</taxon>
        <taxon>Geodiidae</taxon>
        <taxon>Geodia</taxon>
    </lineage>
</organism>
<evidence type="ECO:0000256" key="2">
    <source>
        <dbReference type="ARBA" id="ARBA00022448"/>
    </source>
</evidence>
<evidence type="ECO:0000256" key="3">
    <source>
        <dbReference type="ARBA" id="ARBA00022490"/>
    </source>
</evidence>
<keyword evidence="8" id="KW-1185">Reference proteome</keyword>
<keyword evidence="2" id="KW-0813">Transport</keyword>
<gene>
    <name evidence="7" type="ORF">GBAR_LOCUS16691</name>
</gene>
<dbReference type="SMART" id="SM00913">
    <property type="entry name" value="IBN_N"/>
    <property type="match status" value="1"/>
</dbReference>
<dbReference type="PROSITE" id="PS50166">
    <property type="entry name" value="IMPORTIN_B_NT"/>
    <property type="match status" value="1"/>
</dbReference>
<evidence type="ECO:0000256" key="1">
    <source>
        <dbReference type="ARBA" id="ARBA00004496"/>
    </source>
</evidence>
<protein>
    <submittedName>
        <fullName evidence="7">Importin subunit beta-1</fullName>
    </submittedName>
</protein>
<feature type="domain" description="Importin N-terminal" evidence="6">
    <location>
        <begin position="21"/>
        <end position="101"/>
    </location>
</feature>
<dbReference type="GO" id="GO:0005737">
    <property type="term" value="C:cytoplasm"/>
    <property type="evidence" value="ECO:0007669"/>
    <property type="project" value="UniProtKB-SubCell"/>
</dbReference>
<evidence type="ECO:0000256" key="5">
    <source>
        <dbReference type="ARBA" id="ARBA00022927"/>
    </source>
</evidence>
<name>A0AA35SFY9_GEOBA</name>
<keyword evidence="3" id="KW-0963">Cytoplasm</keyword>
<dbReference type="Proteomes" id="UP001174909">
    <property type="component" value="Unassembled WGS sequence"/>
</dbReference>
<dbReference type="Gene3D" id="1.25.10.10">
    <property type="entry name" value="Leucine-rich Repeat Variant"/>
    <property type="match status" value="1"/>
</dbReference>
<keyword evidence="5" id="KW-0653">Protein transport</keyword>
<reference evidence="7" key="1">
    <citation type="submission" date="2023-03" db="EMBL/GenBank/DDBJ databases">
        <authorList>
            <person name="Steffen K."/>
            <person name="Cardenas P."/>
        </authorList>
    </citation>
    <scope>NUCLEOTIDE SEQUENCE</scope>
</reference>
<dbReference type="Pfam" id="PF13513">
    <property type="entry name" value="HEAT_EZ"/>
    <property type="match status" value="1"/>
</dbReference>
<evidence type="ECO:0000313" key="7">
    <source>
        <dbReference type="EMBL" id="CAI8029375.1"/>
    </source>
</evidence>
<dbReference type="Pfam" id="PF03810">
    <property type="entry name" value="IBN_N"/>
    <property type="match status" value="1"/>
</dbReference>
<comment type="subcellular location">
    <subcellularLocation>
        <location evidence="1">Cytoplasm</location>
    </subcellularLocation>
</comment>
<evidence type="ECO:0000259" key="6">
    <source>
        <dbReference type="PROSITE" id="PS50166"/>
    </source>
</evidence>
<dbReference type="GO" id="GO:0006606">
    <property type="term" value="P:protein import into nucleus"/>
    <property type="evidence" value="ECO:0007669"/>
    <property type="project" value="InterPro"/>
</dbReference>
<dbReference type="SUPFAM" id="SSF48371">
    <property type="entry name" value="ARM repeat"/>
    <property type="match status" value="1"/>
</dbReference>
<dbReference type="InterPro" id="IPR016024">
    <property type="entry name" value="ARM-type_fold"/>
</dbReference>
<comment type="caution">
    <text evidence="7">The sequence shown here is derived from an EMBL/GenBank/DDBJ whole genome shotgun (WGS) entry which is preliminary data.</text>
</comment>
<evidence type="ECO:0000256" key="4">
    <source>
        <dbReference type="ARBA" id="ARBA00022737"/>
    </source>
</evidence>
<dbReference type="AlphaFoldDB" id="A0AA35SFY9"/>
<dbReference type="InterPro" id="IPR011989">
    <property type="entry name" value="ARM-like"/>
</dbReference>
<accession>A0AA35SFY9</accession>
<dbReference type="EMBL" id="CASHTH010002399">
    <property type="protein sequence ID" value="CAI8029375.1"/>
    <property type="molecule type" value="Genomic_DNA"/>
</dbReference>
<dbReference type="InterPro" id="IPR001494">
    <property type="entry name" value="Importin-beta_N"/>
</dbReference>
<dbReference type="PANTHER" id="PTHR10527">
    <property type="entry name" value="IMPORTIN BETA"/>
    <property type="match status" value="1"/>
</dbReference>
<dbReference type="GO" id="GO:0031267">
    <property type="term" value="F:small GTPase binding"/>
    <property type="evidence" value="ECO:0007669"/>
    <property type="project" value="InterPro"/>
</dbReference>
<feature type="non-terminal residue" evidence="7">
    <location>
        <position position="472"/>
    </location>
</feature>
<sequence>MDLTQVLEATASPDTQLITQAQQQLEQAAQANLPAFLTALANELSNVGKSDVARMAAGLQLKNYLTSKAVEVKVHLQQRWLGMDLTVRQHIKIAVFNTLGTEPAHHRSAAQCVAYIAAAELPAGQWPEIIANLLRNVSGTSNTEAVKEASLEAIGYICEELDPNVLAVQANEILTAIIQGMRKEEPSNRVRLAATRALLNSLEFTKANFEKEIERHFIMQVVCEATQCSDNNVQVAALQNLVKIMSLYYQYMEAYMGPALFAITLNAMKSDNDQIALQGIEFWSTVCDEEADLSIEAMEAADAGRPPEQTSRFYVKGALEYLVPILLLTLAKQEEYDDEDDWNPCKAAGVCLSLMAACCENDIVPRVLPFVDQHLQNVEWKFRDAAVMALGSIIEGPEASTMEGFVHQKMETLISLMSDPAVQVQDTAAWTLGRVCDQLPEAALHESCREVLLNCLASGLEKEPRVATNVCW</sequence>